<comment type="caution">
    <text evidence="3">The sequence shown here is derived from an EMBL/GenBank/DDBJ whole genome shotgun (WGS) entry which is preliminary data.</text>
</comment>
<dbReference type="AlphaFoldDB" id="A0A9Q1LP33"/>
<keyword evidence="1" id="KW-0175">Coiled coil</keyword>
<dbReference type="PANTHER" id="PTHR33735">
    <property type="entry name" value="EXPRESSED PROTEIN"/>
    <property type="match status" value="1"/>
</dbReference>
<protein>
    <submittedName>
        <fullName evidence="3">Uncharacterized protein</fullName>
    </submittedName>
</protein>
<dbReference type="PANTHER" id="PTHR33735:SF23">
    <property type="entry name" value="PTERIN-BINDING DOMAIN-CONTAINING PROTEIN"/>
    <property type="match status" value="1"/>
</dbReference>
<evidence type="ECO:0000256" key="2">
    <source>
        <dbReference type="SAM" id="MobiDB-lite"/>
    </source>
</evidence>
<organism evidence="3 4">
    <name type="scientific">Anisodus acutangulus</name>
    <dbReference type="NCBI Taxonomy" id="402998"/>
    <lineage>
        <taxon>Eukaryota</taxon>
        <taxon>Viridiplantae</taxon>
        <taxon>Streptophyta</taxon>
        <taxon>Embryophyta</taxon>
        <taxon>Tracheophyta</taxon>
        <taxon>Spermatophyta</taxon>
        <taxon>Magnoliopsida</taxon>
        <taxon>eudicotyledons</taxon>
        <taxon>Gunneridae</taxon>
        <taxon>Pentapetalae</taxon>
        <taxon>asterids</taxon>
        <taxon>lamiids</taxon>
        <taxon>Solanales</taxon>
        <taxon>Solanaceae</taxon>
        <taxon>Solanoideae</taxon>
        <taxon>Hyoscyameae</taxon>
        <taxon>Anisodus</taxon>
    </lineage>
</organism>
<dbReference type="EMBL" id="JAJAGQ010000016">
    <property type="protein sequence ID" value="KAJ8540149.1"/>
    <property type="molecule type" value="Genomic_DNA"/>
</dbReference>
<dbReference type="Proteomes" id="UP001152561">
    <property type="component" value="Unassembled WGS sequence"/>
</dbReference>
<keyword evidence="4" id="KW-1185">Reference proteome</keyword>
<accession>A0A9Q1LP33</accession>
<sequence length="214" mass="24047">MSTKIIFSDPFYNLSYNQSASQKSHSPYSRHLQIGKSHFHFKNNKPLNFINFNAQNGIFIVRCNSANNTGSEASLPGKSPSSGWKKWLLGLLLPILLPSFKNKVSPLQLLKSNVHKAVETVETMTEIVEEVAEEIDKIAEEIEKKLPGDSKLKESLDSIENLAEGAVKYANQAQDIIHKIEDVEKEIEDTLMQTNTTNQVERVSQEFSANKNKS</sequence>
<proteinExistence type="predicted"/>
<evidence type="ECO:0000313" key="3">
    <source>
        <dbReference type="EMBL" id="KAJ8540149.1"/>
    </source>
</evidence>
<dbReference type="OrthoDB" id="1927611at2759"/>
<reference evidence="4" key="1">
    <citation type="journal article" date="2023" name="Proc. Natl. Acad. Sci. U.S.A.">
        <title>Genomic and structural basis for evolution of tropane alkaloid biosynthesis.</title>
        <authorList>
            <person name="Wanga Y.-J."/>
            <person name="Taina T."/>
            <person name="Yua J.-Y."/>
            <person name="Lia J."/>
            <person name="Xua B."/>
            <person name="Chenc J."/>
            <person name="D'Auriad J.C."/>
            <person name="Huanga J.-P."/>
            <person name="Huanga S.-X."/>
        </authorList>
    </citation>
    <scope>NUCLEOTIDE SEQUENCE [LARGE SCALE GENOMIC DNA]</scope>
    <source>
        <strain evidence="4">cv. KIB-2019</strain>
    </source>
</reference>
<evidence type="ECO:0000313" key="4">
    <source>
        <dbReference type="Proteomes" id="UP001152561"/>
    </source>
</evidence>
<name>A0A9Q1LP33_9SOLA</name>
<feature type="region of interest" description="Disordered" evidence="2">
    <location>
        <begin position="193"/>
        <end position="214"/>
    </location>
</feature>
<evidence type="ECO:0000256" key="1">
    <source>
        <dbReference type="SAM" id="Coils"/>
    </source>
</evidence>
<feature type="coiled-coil region" evidence="1">
    <location>
        <begin position="166"/>
        <end position="193"/>
    </location>
</feature>
<gene>
    <name evidence="3" type="ORF">K7X08_026538</name>
</gene>